<dbReference type="RefSeq" id="WP_060623960.1">
    <property type="nucleotide sequence ID" value="NZ_LCZJ02000023.1"/>
</dbReference>
<evidence type="ECO:0008006" key="4">
    <source>
        <dbReference type="Google" id="ProtNLM"/>
    </source>
</evidence>
<evidence type="ECO:0000256" key="1">
    <source>
        <dbReference type="SAM" id="Phobius"/>
    </source>
</evidence>
<keyword evidence="1" id="KW-1133">Transmembrane helix</keyword>
<accession>A0A0W1AXN7</accession>
<comment type="caution">
    <text evidence="2">The sequence shown here is derived from an EMBL/GenBank/DDBJ whole genome shotgun (WGS) entry which is preliminary data.</text>
</comment>
<dbReference type="Proteomes" id="UP000054709">
    <property type="component" value="Unassembled WGS sequence"/>
</dbReference>
<keyword evidence="3" id="KW-1185">Reference proteome</keyword>
<dbReference type="InterPro" id="IPR021354">
    <property type="entry name" value="DUF2975"/>
</dbReference>
<feature type="transmembrane region" description="Helical" evidence="1">
    <location>
        <begin position="7"/>
        <end position="29"/>
    </location>
</feature>
<keyword evidence="1" id="KW-0812">Transmembrane</keyword>
<protein>
    <recommendedName>
        <fullName evidence="4">DUF2975 domain-containing protein</fullName>
    </recommendedName>
</protein>
<dbReference type="Pfam" id="PF11188">
    <property type="entry name" value="DUF2975"/>
    <property type="match status" value="1"/>
</dbReference>
<name>A0A0W1AXN7_9BACL</name>
<evidence type="ECO:0000313" key="3">
    <source>
        <dbReference type="Proteomes" id="UP000054709"/>
    </source>
</evidence>
<dbReference type="EMBL" id="LCZJ02000023">
    <property type="protein sequence ID" value="KTD86048.1"/>
    <property type="molecule type" value="Genomic_DNA"/>
</dbReference>
<keyword evidence="1" id="KW-0472">Membrane</keyword>
<dbReference type="OrthoDB" id="1100174at2"/>
<feature type="transmembrane region" description="Helical" evidence="1">
    <location>
        <begin position="88"/>
        <end position="107"/>
    </location>
</feature>
<reference evidence="2 3" key="1">
    <citation type="journal article" date="2015" name="Int. Biodeterior. Biodegradation">
        <title>Physiological and genetic screening methods for the isolation of methyl tert-butyl ether-degrading bacteria for bioremediation purposes.</title>
        <authorList>
            <person name="Guisado I.M."/>
            <person name="Purswani J."/>
            <person name="Gonzalez Lopez J."/>
            <person name="Pozo C."/>
        </authorList>
    </citation>
    <scope>NUCLEOTIDE SEQUENCE [LARGE SCALE GENOMIC DNA]</scope>
    <source>
        <strain evidence="2 3">SH7</strain>
    </source>
</reference>
<proteinExistence type="predicted"/>
<gene>
    <name evidence="2" type="ORF">UQ64_16385</name>
</gene>
<evidence type="ECO:0000313" key="2">
    <source>
        <dbReference type="EMBL" id="KTD86048.1"/>
    </source>
</evidence>
<feature type="transmembrane region" description="Helical" evidence="1">
    <location>
        <begin position="41"/>
        <end position="68"/>
    </location>
</feature>
<organism evidence="2 3">
    <name type="scientific">Paenibacillus etheri</name>
    <dbReference type="NCBI Taxonomy" id="1306852"/>
    <lineage>
        <taxon>Bacteria</taxon>
        <taxon>Bacillati</taxon>
        <taxon>Bacillota</taxon>
        <taxon>Bacilli</taxon>
        <taxon>Bacillales</taxon>
        <taxon>Paenibacillaceae</taxon>
        <taxon>Paenibacillus</taxon>
    </lineage>
</organism>
<dbReference type="AlphaFoldDB" id="A0A0W1AXN7"/>
<sequence length="157" mass="17299">MKRETLFLKIVVILIGLPVLALCIFWLPTIPNKTAGDYPVYLVYPVLIGVYVTVMAYFVALYQALRLLSYIDKNKAFSELSIKALKNIIYCAIIISILYGAGMPLIYEMAQEADAPGLVVLGLVMTCAPIVIAVFAAVLQKLLKNAIEIKSENDLTV</sequence>
<feature type="transmembrane region" description="Helical" evidence="1">
    <location>
        <begin position="119"/>
        <end position="139"/>
    </location>
</feature>